<dbReference type="EMBL" id="SGPK01001649">
    <property type="protein sequence ID" value="THG92616.1"/>
    <property type="molecule type" value="Genomic_DNA"/>
</dbReference>
<organism evidence="1 2">
    <name type="scientific">Phellinidium pouzarii</name>
    <dbReference type="NCBI Taxonomy" id="167371"/>
    <lineage>
        <taxon>Eukaryota</taxon>
        <taxon>Fungi</taxon>
        <taxon>Dikarya</taxon>
        <taxon>Basidiomycota</taxon>
        <taxon>Agaricomycotina</taxon>
        <taxon>Agaricomycetes</taxon>
        <taxon>Hymenochaetales</taxon>
        <taxon>Hymenochaetaceae</taxon>
        <taxon>Phellinidium</taxon>
    </lineage>
</organism>
<keyword evidence="2" id="KW-1185">Reference proteome</keyword>
<evidence type="ECO:0000313" key="2">
    <source>
        <dbReference type="Proteomes" id="UP000308199"/>
    </source>
</evidence>
<name>A0A4S4K4F6_9AGAM</name>
<protein>
    <submittedName>
        <fullName evidence="1">Uncharacterized protein</fullName>
    </submittedName>
</protein>
<proteinExistence type="predicted"/>
<accession>A0A4S4K4F6</accession>
<comment type="caution">
    <text evidence="1">The sequence shown here is derived from an EMBL/GenBank/DDBJ whole genome shotgun (WGS) entry which is preliminary data.</text>
</comment>
<dbReference type="AlphaFoldDB" id="A0A4S4K4F6"/>
<dbReference type="Proteomes" id="UP000308199">
    <property type="component" value="Unassembled WGS sequence"/>
</dbReference>
<evidence type="ECO:0000313" key="1">
    <source>
        <dbReference type="EMBL" id="THG92616.1"/>
    </source>
</evidence>
<sequence length="99" mass="10790">MAIAIISSAGSLFSKSTAPTVLDALSCSRSTRGHCAMRRHAASAWLARVRRRAFADTRQGVLCEVYGYEPEGPEFEEDGAPHQKMVARLCIPELDPALE</sequence>
<reference evidence="1 2" key="1">
    <citation type="submission" date="2019-02" db="EMBL/GenBank/DDBJ databases">
        <title>Genome sequencing of the rare red list fungi Phellinidium pouzarii.</title>
        <authorList>
            <person name="Buettner E."/>
            <person name="Kellner H."/>
        </authorList>
    </citation>
    <scope>NUCLEOTIDE SEQUENCE [LARGE SCALE GENOMIC DNA]</scope>
    <source>
        <strain evidence="1 2">DSM 108285</strain>
    </source>
</reference>
<gene>
    <name evidence="1" type="ORF">EW145_g8652</name>
</gene>